<reference evidence="4 5" key="1">
    <citation type="journal article" date="2020" name="ISME J.">
        <title>Comparative genomics reveals insights into cyanobacterial evolution and habitat adaptation.</title>
        <authorList>
            <person name="Chen M.Y."/>
            <person name="Teng W.K."/>
            <person name="Zhao L."/>
            <person name="Hu C.X."/>
            <person name="Zhou Y.K."/>
            <person name="Han B.P."/>
            <person name="Song L.R."/>
            <person name="Shu W.S."/>
        </authorList>
    </citation>
    <scope>NUCLEOTIDE SEQUENCE [LARGE SCALE GENOMIC DNA]</scope>
    <source>
        <strain evidence="4 5">FACHB-159</strain>
    </source>
</reference>
<dbReference type="PROSITE" id="PS50977">
    <property type="entry name" value="HTH_TETR_2"/>
    <property type="match status" value="1"/>
</dbReference>
<feature type="domain" description="HTH tetR-type" evidence="3">
    <location>
        <begin position="13"/>
        <end position="73"/>
    </location>
</feature>
<evidence type="ECO:0000256" key="2">
    <source>
        <dbReference type="PROSITE-ProRule" id="PRU00335"/>
    </source>
</evidence>
<dbReference type="Gene3D" id="1.10.357.10">
    <property type="entry name" value="Tetracycline Repressor, domain 2"/>
    <property type="match status" value="1"/>
</dbReference>
<dbReference type="EMBL" id="JACJTU010000018">
    <property type="protein sequence ID" value="MBD2736068.1"/>
    <property type="molecule type" value="Genomic_DNA"/>
</dbReference>
<dbReference type="InterPro" id="IPR036271">
    <property type="entry name" value="Tet_transcr_reg_TetR-rel_C_sf"/>
</dbReference>
<dbReference type="SUPFAM" id="SSF48498">
    <property type="entry name" value="Tetracyclin repressor-like, C-terminal domain"/>
    <property type="match status" value="1"/>
</dbReference>
<evidence type="ECO:0000313" key="4">
    <source>
        <dbReference type="EMBL" id="MBD2736068.1"/>
    </source>
</evidence>
<dbReference type="Pfam" id="PF00440">
    <property type="entry name" value="TetR_N"/>
    <property type="match status" value="1"/>
</dbReference>
<protein>
    <submittedName>
        <fullName evidence="4">TetR/AcrR family transcriptional regulator</fullName>
    </submittedName>
</protein>
<comment type="caution">
    <text evidence="4">The sequence shown here is derived from an EMBL/GenBank/DDBJ whole genome shotgun (WGS) entry which is preliminary data.</text>
</comment>
<dbReference type="RefSeq" id="WP_190956721.1">
    <property type="nucleotide sequence ID" value="NZ_JACJTU010000018.1"/>
</dbReference>
<evidence type="ECO:0000313" key="5">
    <source>
        <dbReference type="Proteomes" id="UP000637383"/>
    </source>
</evidence>
<dbReference type="Proteomes" id="UP000637383">
    <property type="component" value="Unassembled WGS sequence"/>
</dbReference>
<evidence type="ECO:0000259" key="3">
    <source>
        <dbReference type="PROSITE" id="PS50977"/>
    </source>
</evidence>
<keyword evidence="1 2" id="KW-0238">DNA-binding</keyword>
<dbReference type="InterPro" id="IPR039536">
    <property type="entry name" value="TetR_C_Proteobacteria"/>
</dbReference>
<sequence length="201" mass="22486">MSKSKSIERDLSPEKTEMILGGAMQEFLENGYAAARMDKIAVAAGVSKATIYRRYPDKESLFIALMQQLACKKEFFNSEQLQSAQGDPASFLRSFANRMLDNVADDPQALTFLRIIIGESGRFPGLARAFVKNIEKPMLESLTQYLASHSKLELPDAEVAARAFVGTLVHFVILRDIMQSGDLVPMERDRLIENLVKLIIK</sequence>
<gene>
    <name evidence="4" type="ORF">H6H03_19595</name>
</gene>
<dbReference type="PANTHER" id="PTHR30055">
    <property type="entry name" value="HTH-TYPE TRANSCRIPTIONAL REGULATOR RUTR"/>
    <property type="match status" value="1"/>
</dbReference>
<dbReference type="PRINTS" id="PR00455">
    <property type="entry name" value="HTHTETR"/>
</dbReference>
<organism evidence="4 5">
    <name type="scientific">Nostoc paludosum FACHB-159</name>
    <dbReference type="NCBI Taxonomy" id="2692908"/>
    <lineage>
        <taxon>Bacteria</taxon>
        <taxon>Bacillati</taxon>
        <taxon>Cyanobacteriota</taxon>
        <taxon>Cyanophyceae</taxon>
        <taxon>Nostocales</taxon>
        <taxon>Nostocaceae</taxon>
        <taxon>Nostoc</taxon>
    </lineage>
</organism>
<dbReference type="InterPro" id="IPR009057">
    <property type="entry name" value="Homeodomain-like_sf"/>
</dbReference>
<proteinExistence type="predicted"/>
<keyword evidence="5" id="KW-1185">Reference proteome</keyword>
<dbReference type="PANTHER" id="PTHR30055:SF146">
    <property type="entry name" value="HTH-TYPE TRANSCRIPTIONAL DUAL REGULATOR CECR"/>
    <property type="match status" value="1"/>
</dbReference>
<feature type="DNA-binding region" description="H-T-H motif" evidence="2">
    <location>
        <begin position="36"/>
        <end position="55"/>
    </location>
</feature>
<dbReference type="SUPFAM" id="SSF46689">
    <property type="entry name" value="Homeodomain-like"/>
    <property type="match status" value="1"/>
</dbReference>
<dbReference type="InterPro" id="IPR001647">
    <property type="entry name" value="HTH_TetR"/>
</dbReference>
<dbReference type="InterPro" id="IPR050109">
    <property type="entry name" value="HTH-type_TetR-like_transc_reg"/>
</dbReference>
<dbReference type="Pfam" id="PF14246">
    <property type="entry name" value="TetR_C_7"/>
    <property type="match status" value="1"/>
</dbReference>
<evidence type="ECO:0000256" key="1">
    <source>
        <dbReference type="ARBA" id="ARBA00023125"/>
    </source>
</evidence>
<accession>A0ABR8KB07</accession>
<name>A0ABR8KB07_9NOSO</name>